<dbReference type="Gene3D" id="1.10.287.1040">
    <property type="entry name" value="Exonuclease VII, small subunit"/>
    <property type="match status" value="1"/>
</dbReference>
<dbReference type="InterPro" id="IPR037004">
    <property type="entry name" value="Exonuc_VII_ssu_sf"/>
</dbReference>
<sequence length="61" mass="6559">MPDTDTADKTDRIESITEQLEAGEVSLERATELKAEGDELLEKLVAVLGLGDGEGHSQIAY</sequence>
<feature type="region of interest" description="Disordered" evidence="4">
    <location>
        <begin position="1"/>
        <end position="24"/>
    </location>
</feature>
<dbReference type="EMBL" id="JAMQON010000005">
    <property type="protein sequence ID" value="MDS0261023.1"/>
    <property type="molecule type" value="Genomic_DNA"/>
</dbReference>
<evidence type="ECO:0000256" key="2">
    <source>
        <dbReference type="ARBA" id="ARBA00022722"/>
    </source>
</evidence>
<evidence type="ECO:0000313" key="6">
    <source>
        <dbReference type="Proteomes" id="UP001259659"/>
    </source>
</evidence>
<organism evidence="5 6">
    <name type="scientific">Haloarcula saliterrae</name>
    <dbReference type="NCBI Taxonomy" id="2950534"/>
    <lineage>
        <taxon>Archaea</taxon>
        <taxon>Methanobacteriati</taxon>
        <taxon>Methanobacteriota</taxon>
        <taxon>Stenosarchaea group</taxon>
        <taxon>Halobacteria</taxon>
        <taxon>Halobacteriales</taxon>
        <taxon>Haloarculaceae</taxon>
        <taxon>Haloarcula</taxon>
    </lineage>
</organism>
<comment type="caution">
    <text evidence="5">The sequence shown here is derived from an EMBL/GenBank/DDBJ whole genome shotgun (WGS) entry which is preliminary data.</text>
</comment>
<keyword evidence="2" id="KW-0540">Nuclease</keyword>
<proteinExistence type="predicted"/>
<dbReference type="Pfam" id="PF02609">
    <property type="entry name" value="Exonuc_VII_S"/>
    <property type="match status" value="1"/>
</dbReference>
<keyword evidence="1" id="KW-0963">Cytoplasm</keyword>
<dbReference type="InterPro" id="IPR003761">
    <property type="entry name" value="Exonuc_VII_S"/>
</dbReference>
<dbReference type="SUPFAM" id="SSF116842">
    <property type="entry name" value="XseB-like"/>
    <property type="match status" value="1"/>
</dbReference>
<evidence type="ECO:0000256" key="4">
    <source>
        <dbReference type="SAM" id="MobiDB-lite"/>
    </source>
</evidence>
<keyword evidence="6" id="KW-1185">Reference proteome</keyword>
<keyword evidence="3" id="KW-0378">Hydrolase</keyword>
<feature type="compositionally biased region" description="Basic and acidic residues" evidence="4">
    <location>
        <begin position="1"/>
        <end position="15"/>
    </location>
</feature>
<gene>
    <name evidence="5" type="ORF">NDI56_16610</name>
</gene>
<protein>
    <submittedName>
        <fullName evidence="5">Exodeoxyribonuclease VII small subunit</fullName>
    </submittedName>
</protein>
<accession>A0ABU2FFJ0</accession>
<evidence type="ECO:0000313" key="5">
    <source>
        <dbReference type="EMBL" id="MDS0261023.1"/>
    </source>
</evidence>
<dbReference type="Proteomes" id="UP001259659">
    <property type="component" value="Unassembled WGS sequence"/>
</dbReference>
<reference evidence="5 6" key="1">
    <citation type="submission" date="2022-06" db="EMBL/GenBank/DDBJ databases">
        <title>Haloarcula sp. a new haloarchaeum isolate from saline soil.</title>
        <authorList>
            <person name="Strakova D."/>
            <person name="Galisteo C."/>
            <person name="Sanchez-Porro C."/>
            <person name="Ventosa A."/>
        </authorList>
    </citation>
    <scope>NUCLEOTIDE SEQUENCE [LARGE SCALE GENOMIC DNA]</scope>
    <source>
        <strain evidence="5 6">S1CR25-12</strain>
    </source>
</reference>
<evidence type="ECO:0000256" key="1">
    <source>
        <dbReference type="ARBA" id="ARBA00022490"/>
    </source>
</evidence>
<dbReference type="RefSeq" id="WP_310920811.1">
    <property type="nucleotide sequence ID" value="NZ_JAMQON010000005.1"/>
</dbReference>
<evidence type="ECO:0000256" key="3">
    <source>
        <dbReference type="ARBA" id="ARBA00022801"/>
    </source>
</evidence>
<name>A0ABU2FFJ0_9EURY</name>